<evidence type="ECO:0000313" key="4">
    <source>
        <dbReference type="EMBL" id="EPB69444.1"/>
    </source>
</evidence>
<dbReference type="InterPro" id="IPR001254">
    <property type="entry name" value="Trypsin_dom"/>
</dbReference>
<reference evidence="4 5" key="1">
    <citation type="submission" date="2013-05" db="EMBL/GenBank/DDBJ databases">
        <title>Draft genome of the parasitic nematode Anyclostoma ceylanicum.</title>
        <authorList>
            <person name="Mitreva M."/>
        </authorList>
    </citation>
    <scope>NUCLEOTIDE SEQUENCE [LARGE SCALE GENOMIC DNA]</scope>
</reference>
<feature type="disulfide bond" evidence="2">
    <location>
        <begin position="91"/>
        <end position="106"/>
    </location>
</feature>
<dbReference type="Pfam" id="PF00089">
    <property type="entry name" value="Trypsin"/>
    <property type="match status" value="2"/>
</dbReference>
<dbReference type="SUPFAM" id="SSF57424">
    <property type="entry name" value="LDL receptor-like module"/>
    <property type="match status" value="1"/>
</dbReference>
<accession>A0A0D6LC42</accession>
<protein>
    <submittedName>
        <fullName evidence="4">Trypsin</fullName>
    </submittedName>
</protein>
<dbReference type="Pfam" id="PF00057">
    <property type="entry name" value="Ldl_recept_a"/>
    <property type="match status" value="1"/>
</dbReference>
<dbReference type="InterPro" id="IPR033116">
    <property type="entry name" value="TRYPSIN_SER"/>
</dbReference>
<sequence length="257" mass="27554">MKTVPHRRFLVHRSASRLALAEDPARARRPATAAAMAASSLTASPSSSGWSVQCIRDASCTTLTPCSPLRCSTCSEAVCSDGTCLSRQQLCNGVKDCHDGSDEEDCDDWCPSLRSKCSRQDSSDYSCSLFRVGTHQTHSDLFAHDLAIIEVDGPGIRFDDWTQPICLPPRDFTYQTGRKCVVSGWGSMGLCEFDIAGGVDSCQGDSGGPLACQNGNGPYVLAGVISWGDGCAQKGQPGIYTMVAPYLTWIQGIVKLR</sequence>
<dbReference type="Gene3D" id="4.10.400.10">
    <property type="entry name" value="Low-density Lipoprotein Receptor"/>
    <property type="match status" value="1"/>
</dbReference>
<proteinExistence type="predicted"/>
<name>A0A0D6LC42_9BILA</name>
<evidence type="ECO:0000313" key="5">
    <source>
        <dbReference type="Proteomes" id="UP000054495"/>
    </source>
</evidence>
<dbReference type="SUPFAM" id="SSF50494">
    <property type="entry name" value="Trypsin-like serine proteases"/>
    <property type="match status" value="1"/>
</dbReference>
<dbReference type="Proteomes" id="UP000054495">
    <property type="component" value="Unassembled WGS sequence"/>
</dbReference>
<dbReference type="GO" id="GO:0004252">
    <property type="term" value="F:serine-type endopeptidase activity"/>
    <property type="evidence" value="ECO:0007669"/>
    <property type="project" value="InterPro"/>
</dbReference>
<dbReference type="PROSITE" id="PS50240">
    <property type="entry name" value="TRYPSIN_DOM"/>
    <property type="match status" value="1"/>
</dbReference>
<dbReference type="EMBL" id="KE125295">
    <property type="protein sequence ID" value="EPB69444.1"/>
    <property type="molecule type" value="Genomic_DNA"/>
</dbReference>
<dbReference type="SMART" id="SM00192">
    <property type="entry name" value="LDLa"/>
    <property type="match status" value="1"/>
</dbReference>
<gene>
    <name evidence="4" type="ORF">ANCCEY_11460</name>
</gene>
<dbReference type="SMART" id="SM00020">
    <property type="entry name" value="Tryp_SPc"/>
    <property type="match status" value="1"/>
</dbReference>
<feature type="domain" description="Peptidase S1" evidence="3">
    <location>
        <begin position="36"/>
        <end position="255"/>
    </location>
</feature>
<feature type="disulfide bond" evidence="2">
    <location>
        <begin position="79"/>
        <end position="97"/>
    </location>
</feature>
<evidence type="ECO:0000256" key="2">
    <source>
        <dbReference type="PROSITE-ProRule" id="PRU00124"/>
    </source>
</evidence>
<dbReference type="PANTHER" id="PTHR24252">
    <property type="entry name" value="ACROSIN-RELATED"/>
    <property type="match status" value="1"/>
</dbReference>
<evidence type="ECO:0000259" key="3">
    <source>
        <dbReference type="PROSITE" id="PS50240"/>
    </source>
</evidence>
<dbReference type="PROSITE" id="PS00135">
    <property type="entry name" value="TRYPSIN_SER"/>
    <property type="match status" value="1"/>
</dbReference>
<organism evidence="4 5">
    <name type="scientific">Ancylostoma ceylanicum</name>
    <dbReference type="NCBI Taxonomy" id="53326"/>
    <lineage>
        <taxon>Eukaryota</taxon>
        <taxon>Metazoa</taxon>
        <taxon>Ecdysozoa</taxon>
        <taxon>Nematoda</taxon>
        <taxon>Chromadorea</taxon>
        <taxon>Rhabditida</taxon>
        <taxon>Rhabditina</taxon>
        <taxon>Rhabditomorpha</taxon>
        <taxon>Strongyloidea</taxon>
        <taxon>Ancylostomatidae</taxon>
        <taxon>Ancylostomatinae</taxon>
        <taxon>Ancylostoma</taxon>
    </lineage>
</organism>
<dbReference type="InterPro" id="IPR043504">
    <property type="entry name" value="Peptidase_S1_PA_chymotrypsin"/>
</dbReference>
<dbReference type="PANTHER" id="PTHR24252:SF7">
    <property type="entry name" value="HYALIN"/>
    <property type="match status" value="1"/>
</dbReference>
<dbReference type="GO" id="GO:0006508">
    <property type="term" value="P:proteolysis"/>
    <property type="evidence" value="ECO:0007669"/>
    <property type="project" value="InterPro"/>
</dbReference>
<dbReference type="InterPro" id="IPR009003">
    <property type="entry name" value="Peptidase_S1_PA"/>
</dbReference>
<dbReference type="CDD" id="cd00112">
    <property type="entry name" value="LDLa"/>
    <property type="match status" value="1"/>
</dbReference>
<dbReference type="Gene3D" id="2.40.10.10">
    <property type="entry name" value="Trypsin-like serine proteases"/>
    <property type="match status" value="2"/>
</dbReference>
<dbReference type="InterPro" id="IPR036055">
    <property type="entry name" value="LDL_receptor-like_sf"/>
</dbReference>
<dbReference type="CDD" id="cd00190">
    <property type="entry name" value="Tryp_SPc"/>
    <property type="match status" value="1"/>
</dbReference>
<keyword evidence="5" id="KW-1185">Reference proteome</keyword>
<dbReference type="InterPro" id="IPR002172">
    <property type="entry name" value="LDrepeatLR_classA_rpt"/>
</dbReference>
<dbReference type="PROSITE" id="PS50068">
    <property type="entry name" value="LDLRA_2"/>
    <property type="match status" value="1"/>
</dbReference>
<dbReference type="AlphaFoldDB" id="A0A0D6LC42"/>
<evidence type="ECO:0000256" key="1">
    <source>
        <dbReference type="ARBA" id="ARBA00023157"/>
    </source>
</evidence>
<keyword evidence="1 2" id="KW-1015">Disulfide bond</keyword>
<comment type="caution">
    <text evidence="2">Lacks conserved residue(s) required for the propagation of feature annotation.</text>
</comment>